<reference evidence="13" key="1">
    <citation type="submission" date="2023-07" db="EMBL/GenBank/DDBJ databases">
        <title>Genomic Encyclopedia of Type Strains, Phase IV (KMG-IV): sequencing the most valuable type-strain genomes for metagenomic binning, comparative biology and taxonomic classification.</title>
        <authorList>
            <person name="Goeker M."/>
        </authorList>
    </citation>
    <scope>NUCLEOTIDE SEQUENCE [LARGE SCALE GENOMIC DNA]</scope>
    <source>
        <strain evidence="13">DSM 21204</strain>
    </source>
</reference>
<dbReference type="PANTHER" id="PTHR42985:SF40">
    <property type="entry name" value="LD47995P-RELATED"/>
    <property type="match status" value="1"/>
</dbReference>
<feature type="transmembrane region" description="Helical" evidence="12">
    <location>
        <begin position="107"/>
        <end position="125"/>
    </location>
</feature>
<evidence type="ECO:0000256" key="9">
    <source>
        <dbReference type="ARBA" id="ARBA00023136"/>
    </source>
</evidence>
<feature type="transmembrane region" description="Helical" evidence="12">
    <location>
        <begin position="389"/>
        <end position="413"/>
    </location>
</feature>
<evidence type="ECO:0000256" key="7">
    <source>
        <dbReference type="ARBA" id="ARBA00023053"/>
    </source>
</evidence>
<keyword evidence="9 12" id="KW-0472">Membrane</keyword>
<feature type="transmembrane region" description="Helical" evidence="12">
    <location>
        <begin position="26"/>
        <end position="48"/>
    </location>
</feature>
<dbReference type="EMBL" id="JAUSWO010000001">
    <property type="protein sequence ID" value="MDQ0513877.1"/>
    <property type="molecule type" value="Genomic_DNA"/>
</dbReference>
<dbReference type="PANTHER" id="PTHR42985">
    <property type="entry name" value="SODIUM-COUPLED MONOCARBOXYLATE TRANSPORTER"/>
    <property type="match status" value="1"/>
</dbReference>
<evidence type="ECO:0000256" key="8">
    <source>
        <dbReference type="ARBA" id="ARBA00023065"/>
    </source>
</evidence>
<comment type="caution">
    <text evidence="13">The sequence shown here is derived from an EMBL/GenBank/DDBJ whole genome shotgun (WGS) entry which is preliminary data.</text>
</comment>
<dbReference type="Proteomes" id="UP001240643">
    <property type="component" value="Unassembled WGS sequence"/>
</dbReference>
<evidence type="ECO:0000313" key="14">
    <source>
        <dbReference type="Proteomes" id="UP001240643"/>
    </source>
</evidence>
<keyword evidence="6 12" id="KW-1133">Transmembrane helix</keyword>
<feature type="transmembrane region" description="Helical" evidence="12">
    <location>
        <begin position="219"/>
        <end position="245"/>
    </location>
</feature>
<feature type="transmembrane region" description="Helical" evidence="12">
    <location>
        <begin position="272"/>
        <end position="296"/>
    </location>
</feature>
<dbReference type="InterPro" id="IPR038377">
    <property type="entry name" value="Na/Glc_symporter_sf"/>
</dbReference>
<evidence type="ECO:0000256" key="3">
    <source>
        <dbReference type="ARBA" id="ARBA00022448"/>
    </source>
</evidence>
<evidence type="ECO:0000256" key="4">
    <source>
        <dbReference type="ARBA" id="ARBA00022475"/>
    </source>
</evidence>
<evidence type="ECO:0000313" key="13">
    <source>
        <dbReference type="EMBL" id="MDQ0513877.1"/>
    </source>
</evidence>
<dbReference type="InterPro" id="IPR001734">
    <property type="entry name" value="Na/solute_symporter"/>
</dbReference>
<organism evidence="13 14">
    <name type="scientific">Mycoplasmoides fastidiosum</name>
    <dbReference type="NCBI Taxonomy" id="92758"/>
    <lineage>
        <taxon>Bacteria</taxon>
        <taxon>Bacillati</taxon>
        <taxon>Mycoplasmatota</taxon>
        <taxon>Mycoplasmoidales</taxon>
        <taxon>Mycoplasmoidaceae</taxon>
        <taxon>Mycoplasmoides</taxon>
    </lineage>
</organism>
<evidence type="ECO:0000256" key="12">
    <source>
        <dbReference type="SAM" id="Phobius"/>
    </source>
</evidence>
<feature type="transmembrane region" description="Helical" evidence="12">
    <location>
        <begin position="358"/>
        <end position="382"/>
    </location>
</feature>
<accession>A0ABU0LYU1</accession>
<keyword evidence="14" id="KW-1185">Reference proteome</keyword>
<feature type="transmembrane region" description="Helical" evidence="12">
    <location>
        <begin position="175"/>
        <end position="198"/>
    </location>
</feature>
<evidence type="ECO:0000256" key="5">
    <source>
        <dbReference type="ARBA" id="ARBA00022692"/>
    </source>
</evidence>
<sequence length="522" mass="58040">MGFSIWATTLSSITYLAVPGTSFQSGWMWAFAQLTIIVLAPFLIKYIIPFFRRMKATSAYHYLEQRFHYALRAISSAFFIAFHIFRIAIVMYIPIAALSLFVDISPYLLVAIMGLVVLFSTLFGGMKGVLWSDAIQGIVLILGIALVVILGLAYTKWDAAELKYQAILNAGQWKISLTMIGIPLIFISNLFNTLYQYIGSQDVVQRYKAKENIADINRTLWINAGLGFITILLFYGAGSVLYTYYSSLNQNVDDSQAIQTITASGRNATNLLLPYFVVSVLPSGIAGLIISAVFAASQSTISSSLSSLSNSIMSDFVERWTKMSQKWSLIWSKIIVLISGLFGTALALSFVHTGIDDVINYFLGIVGLFGSPVAAVFILGIFTKRANSIGTFIGIVCSSLIVLPLWILTQSFIPPAARVGLNSSYLAIINFFATSLFGYSLSLIVELFRPRSEAYNHRITNLSWTTTTAEFREILKVEKQLSQQQSLLRRKKAVDQTQFDALKTRYEQLDQMLNQIAQTAHH</sequence>
<protein>
    <submittedName>
        <fullName evidence="13">SSS family solute:Na+ symporter</fullName>
    </submittedName>
</protein>
<feature type="transmembrane region" description="Helical" evidence="12">
    <location>
        <begin position="329"/>
        <end position="352"/>
    </location>
</feature>
<evidence type="ECO:0000256" key="10">
    <source>
        <dbReference type="ARBA" id="ARBA00023201"/>
    </source>
</evidence>
<name>A0ABU0LYU1_9BACT</name>
<dbReference type="Pfam" id="PF00474">
    <property type="entry name" value="SSF"/>
    <property type="match status" value="1"/>
</dbReference>
<feature type="transmembrane region" description="Helical" evidence="12">
    <location>
        <begin position="137"/>
        <end position="155"/>
    </location>
</feature>
<feature type="transmembrane region" description="Helical" evidence="12">
    <location>
        <begin position="425"/>
        <end position="448"/>
    </location>
</feature>
<evidence type="ECO:0000256" key="11">
    <source>
        <dbReference type="RuleBase" id="RU362091"/>
    </source>
</evidence>
<keyword evidence="5 12" id="KW-0812">Transmembrane</keyword>
<dbReference type="Gene3D" id="1.20.1730.10">
    <property type="entry name" value="Sodium/glucose cotransporter"/>
    <property type="match status" value="1"/>
</dbReference>
<keyword evidence="3" id="KW-0813">Transport</keyword>
<keyword evidence="10" id="KW-0739">Sodium transport</keyword>
<evidence type="ECO:0000256" key="2">
    <source>
        <dbReference type="ARBA" id="ARBA00006434"/>
    </source>
</evidence>
<proteinExistence type="inferred from homology"/>
<feature type="transmembrane region" description="Helical" evidence="12">
    <location>
        <begin position="69"/>
        <end position="95"/>
    </location>
</feature>
<evidence type="ECO:0000256" key="6">
    <source>
        <dbReference type="ARBA" id="ARBA00022989"/>
    </source>
</evidence>
<dbReference type="RefSeq" id="WP_256547429.1">
    <property type="nucleotide sequence ID" value="NZ_CP101809.1"/>
</dbReference>
<dbReference type="InterPro" id="IPR051163">
    <property type="entry name" value="Sodium:Solute_Symporter_SSF"/>
</dbReference>
<keyword evidence="4" id="KW-1003">Cell membrane</keyword>
<comment type="subcellular location">
    <subcellularLocation>
        <location evidence="1">Cell membrane</location>
        <topology evidence="1">Multi-pass membrane protein</topology>
    </subcellularLocation>
</comment>
<evidence type="ECO:0000256" key="1">
    <source>
        <dbReference type="ARBA" id="ARBA00004651"/>
    </source>
</evidence>
<keyword evidence="7" id="KW-0915">Sodium</keyword>
<gene>
    <name evidence="13" type="ORF">J2Z62_000315</name>
</gene>
<comment type="similarity">
    <text evidence="2 11">Belongs to the sodium:solute symporter (SSF) (TC 2.A.21) family.</text>
</comment>
<dbReference type="PROSITE" id="PS50283">
    <property type="entry name" value="NA_SOLUT_SYMP_3"/>
    <property type="match status" value="1"/>
</dbReference>
<keyword evidence="8" id="KW-0406">Ion transport</keyword>